<feature type="region of interest" description="Disordered" evidence="1">
    <location>
        <begin position="436"/>
        <end position="460"/>
    </location>
</feature>
<proteinExistence type="predicted"/>
<accession>A0AAW1Q090</accession>
<feature type="region of interest" description="Disordered" evidence="1">
    <location>
        <begin position="120"/>
        <end position="173"/>
    </location>
</feature>
<feature type="compositionally biased region" description="Pro residues" evidence="1">
    <location>
        <begin position="163"/>
        <end position="173"/>
    </location>
</feature>
<dbReference type="Proteomes" id="UP001489004">
    <property type="component" value="Unassembled WGS sequence"/>
</dbReference>
<feature type="compositionally biased region" description="Basic and acidic residues" evidence="1">
    <location>
        <begin position="446"/>
        <end position="457"/>
    </location>
</feature>
<reference evidence="2 3" key="1">
    <citation type="journal article" date="2024" name="Nat. Commun.">
        <title>Phylogenomics reveals the evolutionary origins of lichenization in chlorophyte algae.</title>
        <authorList>
            <person name="Puginier C."/>
            <person name="Libourel C."/>
            <person name="Otte J."/>
            <person name="Skaloud P."/>
            <person name="Haon M."/>
            <person name="Grisel S."/>
            <person name="Petersen M."/>
            <person name="Berrin J.G."/>
            <person name="Delaux P.M."/>
            <person name="Dal Grande F."/>
            <person name="Keller J."/>
        </authorList>
    </citation>
    <scope>NUCLEOTIDE SEQUENCE [LARGE SCALE GENOMIC DNA]</scope>
    <source>
        <strain evidence="2 3">SAG 2043</strain>
    </source>
</reference>
<comment type="caution">
    <text evidence="2">The sequence shown here is derived from an EMBL/GenBank/DDBJ whole genome shotgun (WGS) entry which is preliminary data.</text>
</comment>
<gene>
    <name evidence="2" type="ORF">WJX72_000705</name>
</gene>
<feature type="region of interest" description="Disordered" evidence="1">
    <location>
        <begin position="256"/>
        <end position="278"/>
    </location>
</feature>
<sequence length="1171" mass="126096">MEVDLWQEDASLQFLTRLPVFTLPGASPVKANGSHAHGTAAALKSPWAQTKGRENQPPPQPSQDGPMYVSVEAVRPRAPQAGFGTASPRRKDRQIDYGPRLALCPNPNVVKKRIAAASFGTAPREAGNRSAEAAVRSPTRRSADGPISHPDQAWNRTAASAPSPLPRPATPPPCRASTAIAAPTFGFAPRWPAPKVKPDPTPSPALDTIAAADRVLPKKTATYFGFAERFPQQAGPARNPAAADLDSGVAAAAGYLRPHTPSSAGRGSPGPELEAAGKQSVLSPTYTAVQKKAPAVSFAAASPRKPATAGTGCTAELGPGCYEANVGALSTTKRTSAPSFGLPPPKVPKLRRYSILEEAATAPGQAVDIAKATVAVKQRPPAYKFPAAPRMTPEKADTAAPQPALDPKFDLVETRAHVVVWKAPVAKPKTVIEELPAAAEEPDDTGYDHRDDPDAGVRARKPAWQFATTPARPLEEEQPEPQQELNPDYEVIKPAAPRVPGFELQVARNLLGDDASAVARRRRTHRRPDVGQYSLDRAWEYLERHAPAALLGWGALRWKEQAATGPQRPPQQELWELAAAVHAVRPAPPAWTFVPTARWAEGAPGGRQRRTRGFGPMLSYDLDFTLVRKRLPGGLQWEELEGRLEHRRKRQYKAELGRYEPAYDLVEPAPRRADFANRGMRFSMDDQATTGWRRQEGDILELDLTAAEAVVRPAHAAIINMERTGGRDRGAGGPRPAGQETRTIGMRGADLDLPLRAHVPTVKIEGCTGHKALYEPAGDAEAREIEAKRGPGAYLVEQHKALGADAPAVDFGHASGRPVPAAKDEPVEGDVLDLQPNDGPLRPAPPSVLILPEGQHAWRRDGEFDTPDVMYDPRWDAVRTAAPHPIDFRKMLPRDTGEPSQEGHAAVDYHVEDIPLSILAEHRGAPAGPSFATMLPRPVAAELDFDERGSLDVAAADKLTLPSAPRPPNLAVGDGHRGGAANQADLTCELDYDPKLDLIRPAPSAVPAFDLQVVQEGGAETDDLDAGVYSPRYSLVHRQAPEFHFPLADRSQQRWKDVQPHGPMLEDPEGFMRPGSPATTFARAKRAVPKLALLADDASHRLRLPGASAPSSAIQMATSLRMWGTVKGPTTAGQELPPVQPHRRGQFIPGQEEALPMQSSSLYIAKCLLEA</sequence>
<evidence type="ECO:0000256" key="1">
    <source>
        <dbReference type="SAM" id="MobiDB-lite"/>
    </source>
</evidence>
<protein>
    <submittedName>
        <fullName evidence="2">Uncharacterized protein</fullName>
    </submittedName>
</protein>
<keyword evidence="3" id="KW-1185">Reference proteome</keyword>
<organism evidence="2 3">
    <name type="scientific">[Myrmecia] bisecta</name>
    <dbReference type="NCBI Taxonomy" id="41462"/>
    <lineage>
        <taxon>Eukaryota</taxon>
        <taxon>Viridiplantae</taxon>
        <taxon>Chlorophyta</taxon>
        <taxon>core chlorophytes</taxon>
        <taxon>Trebouxiophyceae</taxon>
        <taxon>Trebouxiales</taxon>
        <taxon>Trebouxiaceae</taxon>
        <taxon>Myrmecia</taxon>
    </lineage>
</organism>
<feature type="region of interest" description="Disordered" evidence="1">
    <location>
        <begin position="31"/>
        <end position="94"/>
    </location>
</feature>
<dbReference type="AlphaFoldDB" id="A0AAW1Q090"/>
<name>A0AAW1Q090_9CHLO</name>
<evidence type="ECO:0000313" key="2">
    <source>
        <dbReference type="EMBL" id="KAK9814102.1"/>
    </source>
</evidence>
<dbReference type="EMBL" id="JALJOR010000007">
    <property type="protein sequence ID" value="KAK9814102.1"/>
    <property type="molecule type" value="Genomic_DNA"/>
</dbReference>
<evidence type="ECO:0000313" key="3">
    <source>
        <dbReference type="Proteomes" id="UP001489004"/>
    </source>
</evidence>